<gene>
    <name evidence="1" type="ORF">Tco_0892100</name>
</gene>
<evidence type="ECO:0000313" key="1">
    <source>
        <dbReference type="EMBL" id="GJT22163.1"/>
    </source>
</evidence>
<reference evidence="1" key="2">
    <citation type="submission" date="2022-01" db="EMBL/GenBank/DDBJ databases">
        <authorList>
            <person name="Yamashiro T."/>
            <person name="Shiraishi A."/>
            <person name="Satake H."/>
            <person name="Nakayama K."/>
        </authorList>
    </citation>
    <scope>NUCLEOTIDE SEQUENCE</scope>
</reference>
<keyword evidence="2" id="KW-1185">Reference proteome</keyword>
<name>A0ABQ5C6B0_9ASTR</name>
<evidence type="ECO:0008006" key="3">
    <source>
        <dbReference type="Google" id="ProtNLM"/>
    </source>
</evidence>
<sequence length="94" mass="10229">MHFGQRRNHSCFGPAIATIPGTDQVLLMATVVLTYMAGVALADGPFTVFGRNKLNDDLANEGNPISGRLVSATKKEKGIEFTRVIIGYRGRQSY</sequence>
<reference evidence="1" key="1">
    <citation type="journal article" date="2022" name="Int. J. Mol. Sci.">
        <title>Draft Genome of Tanacetum Coccineum: Genomic Comparison of Closely Related Tanacetum-Family Plants.</title>
        <authorList>
            <person name="Yamashiro T."/>
            <person name="Shiraishi A."/>
            <person name="Nakayama K."/>
            <person name="Satake H."/>
        </authorList>
    </citation>
    <scope>NUCLEOTIDE SEQUENCE</scope>
</reference>
<comment type="caution">
    <text evidence="1">The sequence shown here is derived from an EMBL/GenBank/DDBJ whole genome shotgun (WGS) entry which is preliminary data.</text>
</comment>
<organism evidence="1 2">
    <name type="scientific">Tanacetum coccineum</name>
    <dbReference type="NCBI Taxonomy" id="301880"/>
    <lineage>
        <taxon>Eukaryota</taxon>
        <taxon>Viridiplantae</taxon>
        <taxon>Streptophyta</taxon>
        <taxon>Embryophyta</taxon>
        <taxon>Tracheophyta</taxon>
        <taxon>Spermatophyta</taxon>
        <taxon>Magnoliopsida</taxon>
        <taxon>eudicotyledons</taxon>
        <taxon>Gunneridae</taxon>
        <taxon>Pentapetalae</taxon>
        <taxon>asterids</taxon>
        <taxon>campanulids</taxon>
        <taxon>Asterales</taxon>
        <taxon>Asteraceae</taxon>
        <taxon>Asteroideae</taxon>
        <taxon>Anthemideae</taxon>
        <taxon>Anthemidinae</taxon>
        <taxon>Tanacetum</taxon>
    </lineage>
</organism>
<proteinExistence type="predicted"/>
<dbReference type="EMBL" id="BQNB010013947">
    <property type="protein sequence ID" value="GJT22163.1"/>
    <property type="molecule type" value="Genomic_DNA"/>
</dbReference>
<protein>
    <recommendedName>
        <fullName evidence="3">Dirigent protein</fullName>
    </recommendedName>
</protein>
<evidence type="ECO:0000313" key="2">
    <source>
        <dbReference type="Proteomes" id="UP001151760"/>
    </source>
</evidence>
<dbReference type="Proteomes" id="UP001151760">
    <property type="component" value="Unassembled WGS sequence"/>
</dbReference>
<accession>A0ABQ5C6B0</accession>